<reference evidence="2" key="1">
    <citation type="submission" date="2019-09" db="EMBL/GenBank/DDBJ databases">
        <title>Novel arteriviruses associated with neurological disease in Australian brushtail possums (Trichosurus Vulpecula), Australia.</title>
        <authorList>
            <person name="Wang J."/>
            <person name="Reid T."/>
            <person name="Chen H."/>
            <person name="Bergfeld J."/>
            <person name="Mileto P."/>
            <person name="Philips A."/>
            <person name="Thompson A."/>
            <person name="Dunowska M."/>
            <person name="Perrot M."/>
            <person name="Halpin K."/>
            <person name="Eagles D."/>
            <person name="Drew T."/>
        </authorList>
    </citation>
    <scope>NUCLEOTIDE SEQUENCE</scope>
    <source>
        <strain evidence="2">Geilston Bay 2019/1811</strain>
    </source>
</reference>
<evidence type="ECO:0000256" key="1">
    <source>
        <dbReference type="SAM" id="MobiDB-lite"/>
    </source>
</evidence>
<protein>
    <submittedName>
        <fullName evidence="2">Nucleocapsid protein</fullName>
    </submittedName>
</protein>
<accession>A0A6M3Q8Q5</accession>
<dbReference type="EMBL" id="MN508190">
    <property type="protein sequence ID" value="QJC19023.1"/>
    <property type="molecule type" value="Genomic_RNA"/>
</dbReference>
<feature type="compositionally biased region" description="Low complexity" evidence="1">
    <location>
        <begin position="9"/>
        <end position="23"/>
    </location>
</feature>
<gene>
    <name evidence="2" type="primary">N</name>
</gene>
<organism evidence="2">
    <name type="scientific">Wobbly possum disease virus</name>
    <dbReference type="NCBI Taxonomy" id="1118369"/>
    <lineage>
        <taxon>Viruses</taxon>
        <taxon>Riboviria</taxon>
        <taxon>Orthornavirae</taxon>
        <taxon>Pisuviricota</taxon>
        <taxon>Pisoniviricetes</taxon>
        <taxon>Nidovirales</taxon>
        <taxon>Arnidovirineae</taxon>
        <taxon>Arteriviridae</taxon>
        <taxon>Zealarterivirinae</taxon>
        <taxon>Kappaarterivirus</taxon>
        <taxon>Kappaarterivirus wobum</taxon>
    </lineage>
</organism>
<evidence type="ECO:0000313" key="2">
    <source>
        <dbReference type="EMBL" id="QJC19023.1"/>
    </source>
</evidence>
<keyword evidence="2" id="KW-0543">Viral nucleoprotein</keyword>
<sequence length="126" mass="13402">MAARRRSRQSGQSSSRRMARGAPPMGPPGRNRRNFITREQRSAVTLARQYGSASSASPVNAITALLKPHFSPDASLVPGDARDIGPAACRLIARAALAFTQGHGEIIASDDAFAFTLTLSRKGRNA</sequence>
<keyword evidence="2" id="KW-0946">Virion</keyword>
<feature type="region of interest" description="Disordered" evidence="1">
    <location>
        <begin position="1"/>
        <end position="38"/>
    </location>
</feature>
<name>A0A6M3Q8Q5_9NIDO</name>
<proteinExistence type="predicted"/>
<dbReference type="GO" id="GO:0019013">
    <property type="term" value="C:viral nucleocapsid"/>
    <property type="evidence" value="ECO:0007669"/>
    <property type="project" value="UniProtKB-KW"/>
</dbReference>